<dbReference type="Gene3D" id="1.25.50.20">
    <property type="match status" value="1"/>
</dbReference>
<protein>
    <recommendedName>
        <fullName evidence="2">ERAP1-like C-terminal domain-containing protein</fullName>
    </recommendedName>
</protein>
<accession>A0A3P7IIU7</accession>
<keyword evidence="4" id="KW-1185">Reference proteome</keyword>
<proteinExistence type="inferred from homology"/>
<feature type="domain" description="ERAP1-like C-terminal" evidence="2">
    <location>
        <begin position="6"/>
        <end position="114"/>
    </location>
</feature>
<evidence type="ECO:0000256" key="1">
    <source>
        <dbReference type="ARBA" id="ARBA00010136"/>
    </source>
</evidence>
<organism evidence="3 4">
    <name type="scientific">Strongylus vulgaris</name>
    <name type="common">Blood worm</name>
    <dbReference type="NCBI Taxonomy" id="40348"/>
    <lineage>
        <taxon>Eukaryota</taxon>
        <taxon>Metazoa</taxon>
        <taxon>Ecdysozoa</taxon>
        <taxon>Nematoda</taxon>
        <taxon>Chromadorea</taxon>
        <taxon>Rhabditida</taxon>
        <taxon>Rhabditina</taxon>
        <taxon>Rhabditomorpha</taxon>
        <taxon>Strongyloidea</taxon>
        <taxon>Strongylidae</taxon>
        <taxon>Strongylus</taxon>
    </lineage>
</organism>
<dbReference type="GO" id="GO:0005737">
    <property type="term" value="C:cytoplasm"/>
    <property type="evidence" value="ECO:0007669"/>
    <property type="project" value="TreeGrafter"/>
</dbReference>
<dbReference type="InterPro" id="IPR050344">
    <property type="entry name" value="Peptidase_M1_aminopeptidases"/>
</dbReference>
<dbReference type="EMBL" id="UYYB01027983">
    <property type="protein sequence ID" value="VDM72930.1"/>
    <property type="molecule type" value="Genomic_DNA"/>
</dbReference>
<sequence length="120" mass="13587">MASKCSTVAAPLRPKTYCYGVREGGDAAFKKVKELYMAENVALEKDILRRALGCHKDVVALKELLFLTIDRNAAFVRLQDVRDLFNSISENPAGQELILNFLLERWDDIYNGYTELSTII</sequence>
<comment type="similarity">
    <text evidence="1">Belongs to the peptidase M1 family.</text>
</comment>
<dbReference type="GO" id="GO:0070006">
    <property type="term" value="F:metalloaminopeptidase activity"/>
    <property type="evidence" value="ECO:0007669"/>
    <property type="project" value="TreeGrafter"/>
</dbReference>
<dbReference type="GO" id="GO:0006508">
    <property type="term" value="P:proteolysis"/>
    <property type="evidence" value="ECO:0007669"/>
    <property type="project" value="TreeGrafter"/>
</dbReference>
<reference evidence="3 4" key="1">
    <citation type="submission" date="2018-11" db="EMBL/GenBank/DDBJ databases">
        <authorList>
            <consortium name="Pathogen Informatics"/>
        </authorList>
    </citation>
    <scope>NUCLEOTIDE SEQUENCE [LARGE SCALE GENOMIC DNA]</scope>
</reference>
<dbReference type="AlphaFoldDB" id="A0A3P7IIU7"/>
<dbReference type="PANTHER" id="PTHR11533:SF301">
    <property type="entry name" value="AMINOPEPTIDASE"/>
    <property type="match status" value="1"/>
</dbReference>
<dbReference type="GO" id="GO:0005615">
    <property type="term" value="C:extracellular space"/>
    <property type="evidence" value="ECO:0007669"/>
    <property type="project" value="TreeGrafter"/>
</dbReference>
<evidence type="ECO:0000259" key="2">
    <source>
        <dbReference type="Pfam" id="PF11838"/>
    </source>
</evidence>
<dbReference type="GO" id="GO:0016020">
    <property type="term" value="C:membrane"/>
    <property type="evidence" value="ECO:0007669"/>
    <property type="project" value="TreeGrafter"/>
</dbReference>
<dbReference type="GO" id="GO:0008270">
    <property type="term" value="F:zinc ion binding"/>
    <property type="evidence" value="ECO:0007669"/>
    <property type="project" value="TreeGrafter"/>
</dbReference>
<dbReference type="PANTHER" id="PTHR11533">
    <property type="entry name" value="PROTEASE M1 ZINC METALLOPROTEASE"/>
    <property type="match status" value="1"/>
</dbReference>
<dbReference type="OrthoDB" id="5868332at2759"/>
<evidence type="ECO:0000313" key="4">
    <source>
        <dbReference type="Proteomes" id="UP000270094"/>
    </source>
</evidence>
<dbReference type="Proteomes" id="UP000270094">
    <property type="component" value="Unassembled WGS sequence"/>
</dbReference>
<dbReference type="GO" id="GO:0043171">
    <property type="term" value="P:peptide catabolic process"/>
    <property type="evidence" value="ECO:0007669"/>
    <property type="project" value="TreeGrafter"/>
</dbReference>
<gene>
    <name evidence="3" type="ORF">SVUK_LOCUS7928</name>
</gene>
<dbReference type="InterPro" id="IPR024571">
    <property type="entry name" value="ERAP1-like_C_dom"/>
</dbReference>
<name>A0A3P7IIU7_STRVU</name>
<evidence type="ECO:0000313" key="3">
    <source>
        <dbReference type="EMBL" id="VDM72930.1"/>
    </source>
</evidence>
<dbReference type="GO" id="GO:0042277">
    <property type="term" value="F:peptide binding"/>
    <property type="evidence" value="ECO:0007669"/>
    <property type="project" value="TreeGrafter"/>
</dbReference>
<dbReference type="Pfam" id="PF11838">
    <property type="entry name" value="ERAP1_C"/>
    <property type="match status" value="1"/>
</dbReference>